<name>A0A5N1J5S5_9BACT</name>
<dbReference type="Proteomes" id="UP000326344">
    <property type="component" value="Unassembled WGS sequence"/>
</dbReference>
<evidence type="ECO:0000313" key="1">
    <source>
        <dbReference type="EMBL" id="KAA9341154.1"/>
    </source>
</evidence>
<accession>A0A5N1J5S5</accession>
<proteinExistence type="predicted"/>
<organism evidence="1 2">
    <name type="scientific">Larkinella humicola</name>
    <dbReference type="NCBI Taxonomy" id="2607654"/>
    <lineage>
        <taxon>Bacteria</taxon>
        <taxon>Pseudomonadati</taxon>
        <taxon>Bacteroidota</taxon>
        <taxon>Cytophagia</taxon>
        <taxon>Cytophagales</taxon>
        <taxon>Spirosomataceae</taxon>
        <taxon>Larkinella</taxon>
    </lineage>
</organism>
<protein>
    <submittedName>
        <fullName evidence="1">Uncharacterized protein</fullName>
    </submittedName>
</protein>
<dbReference type="RefSeq" id="WP_150881562.1">
    <property type="nucleotide sequence ID" value="NZ_VTWS01000013.1"/>
</dbReference>
<gene>
    <name evidence="1" type="ORF">F0P93_30430</name>
</gene>
<comment type="caution">
    <text evidence="1">The sequence shown here is derived from an EMBL/GenBank/DDBJ whole genome shotgun (WGS) entry which is preliminary data.</text>
</comment>
<keyword evidence="2" id="KW-1185">Reference proteome</keyword>
<dbReference type="EMBL" id="VTWS01000013">
    <property type="protein sequence ID" value="KAA9341154.1"/>
    <property type="molecule type" value="Genomic_DNA"/>
</dbReference>
<evidence type="ECO:0000313" key="2">
    <source>
        <dbReference type="Proteomes" id="UP000326344"/>
    </source>
</evidence>
<dbReference type="AlphaFoldDB" id="A0A5N1J5S5"/>
<reference evidence="1 2" key="1">
    <citation type="submission" date="2019-09" db="EMBL/GenBank/DDBJ databases">
        <title>Genome Sequence of Larkinella sp MA1.</title>
        <authorList>
            <person name="Srinivasan S."/>
        </authorList>
    </citation>
    <scope>NUCLEOTIDE SEQUENCE [LARGE SCALE GENOMIC DNA]</scope>
    <source>
        <strain evidence="1 2">MA1</strain>
    </source>
</reference>
<sequence>MDIKSTRERLLSIVEKGFDMFDNATEGLFLQMENEIVELDEDINQVVSKKDKIFEPSPEFEANYDEYLNLQADKYDKERHLSVLAEMKIIYL</sequence>